<dbReference type="OrthoDB" id="1090267at2"/>
<dbReference type="InterPro" id="IPR036388">
    <property type="entry name" value="WH-like_DNA-bd_sf"/>
</dbReference>
<comment type="caution">
    <text evidence="4">The sequence shown here is derived from an EMBL/GenBank/DDBJ whole genome shotgun (WGS) entry which is preliminary data.</text>
</comment>
<evidence type="ECO:0008006" key="6">
    <source>
        <dbReference type="Google" id="ProtNLM"/>
    </source>
</evidence>
<feature type="transmembrane region" description="Helical" evidence="2">
    <location>
        <begin position="406"/>
        <end position="423"/>
    </location>
</feature>
<reference evidence="4 5" key="1">
    <citation type="journal article" date="2013" name="Int. J. Syst. Evol. Microbiol.">
        <title>Chryseobacterium angstadtii sp. nov., isolated from a newt tank.</title>
        <authorList>
            <person name="Kirk K.E."/>
            <person name="Hoffman J.A."/>
            <person name="Smith K.A."/>
            <person name="Strahan B.L."/>
            <person name="Failor K.C."/>
            <person name="Krebs J.E."/>
            <person name="Gale A.N."/>
            <person name="Do T.D."/>
            <person name="Sontag T.C."/>
            <person name="Batties A.M."/>
            <person name="Mistiszyn K."/>
            <person name="Newman J.D."/>
        </authorList>
    </citation>
    <scope>NUCLEOTIDE SEQUENCE [LARGE SCALE GENOMIC DNA]</scope>
    <source>
        <strain evidence="4 5">KM</strain>
    </source>
</reference>
<dbReference type="SUPFAM" id="SSF46894">
    <property type="entry name" value="C-terminal effector domain of the bipartite response regulators"/>
    <property type="match status" value="1"/>
</dbReference>
<keyword evidence="3" id="KW-0732">Signal</keyword>
<evidence type="ECO:0000313" key="4">
    <source>
        <dbReference type="EMBL" id="KMQ65216.1"/>
    </source>
</evidence>
<dbReference type="Gene3D" id="1.10.10.10">
    <property type="entry name" value="Winged helix-like DNA-binding domain superfamily/Winged helix DNA-binding domain"/>
    <property type="match status" value="1"/>
</dbReference>
<keyword evidence="5" id="KW-1185">Reference proteome</keyword>
<feature type="coiled-coil region" evidence="1">
    <location>
        <begin position="437"/>
        <end position="473"/>
    </location>
</feature>
<dbReference type="EMBL" id="LFND01000003">
    <property type="protein sequence ID" value="KMQ65216.1"/>
    <property type="molecule type" value="Genomic_DNA"/>
</dbReference>
<proteinExistence type="predicted"/>
<dbReference type="Proteomes" id="UP000036261">
    <property type="component" value="Unassembled WGS sequence"/>
</dbReference>
<dbReference type="InterPro" id="IPR016032">
    <property type="entry name" value="Sig_transdc_resp-reg_C-effctor"/>
</dbReference>
<dbReference type="SUPFAM" id="SSF48452">
    <property type="entry name" value="TPR-like"/>
    <property type="match status" value="1"/>
</dbReference>
<dbReference type="GO" id="GO:0006355">
    <property type="term" value="P:regulation of DNA-templated transcription"/>
    <property type="evidence" value="ECO:0007669"/>
    <property type="project" value="InterPro"/>
</dbReference>
<keyword evidence="2" id="KW-0812">Transmembrane</keyword>
<organism evidence="4 5">
    <name type="scientific">Chryseobacterium angstadtii</name>
    <dbReference type="NCBI Taxonomy" id="558151"/>
    <lineage>
        <taxon>Bacteria</taxon>
        <taxon>Pseudomonadati</taxon>
        <taxon>Bacteroidota</taxon>
        <taxon>Flavobacteriia</taxon>
        <taxon>Flavobacteriales</taxon>
        <taxon>Weeksellaceae</taxon>
        <taxon>Chryseobacterium group</taxon>
        <taxon>Chryseobacterium</taxon>
    </lineage>
</organism>
<protein>
    <recommendedName>
        <fullName evidence="6">HTH luxR-type domain-containing protein</fullName>
    </recommendedName>
</protein>
<dbReference type="InterPro" id="IPR011990">
    <property type="entry name" value="TPR-like_helical_dom_sf"/>
</dbReference>
<feature type="chain" id="PRO_5005288783" description="HTH luxR-type domain-containing protein" evidence="3">
    <location>
        <begin position="18"/>
        <end position="606"/>
    </location>
</feature>
<keyword evidence="2" id="KW-0472">Membrane</keyword>
<dbReference type="SUPFAM" id="SSF81901">
    <property type="entry name" value="HCP-like"/>
    <property type="match status" value="1"/>
</dbReference>
<evidence type="ECO:0000256" key="3">
    <source>
        <dbReference type="SAM" id="SignalP"/>
    </source>
</evidence>
<dbReference type="PATRIC" id="fig|558151.6.peg.2399"/>
<name>A0A0J7IGV0_9FLAO</name>
<evidence type="ECO:0000256" key="1">
    <source>
        <dbReference type="SAM" id="Coils"/>
    </source>
</evidence>
<dbReference type="STRING" id="558151.ACM46_11360"/>
<gene>
    <name evidence="4" type="ORF">ACM46_11360</name>
</gene>
<evidence type="ECO:0000256" key="2">
    <source>
        <dbReference type="SAM" id="Phobius"/>
    </source>
</evidence>
<accession>A0A0J7IGV0</accession>
<keyword evidence="2" id="KW-1133">Transmembrane helix</keyword>
<keyword evidence="1" id="KW-0175">Coiled coil</keyword>
<dbReference type="AlphaFoldDB" id="A0A0J7IGV0"/>
<evidence type="ECO:0000313" key="5">
    <source>
        <dbReference type="Proteomes" id="UP000036261"/>
    </source>
</evidence>
<dbReference type="GO" id="GO:0003677">
    <property type="term" value="F:DNA binding"/>
    <property type="evidence" value="ECO:0007669"/>
    <property type="project" value="InterPro"/>
</dbReference>
<dbReference type="Gene3D" id="1.25.40.10">
    <property type="entry name" value="Tetratricopeptide repeat domain"/>
    <property type="match status" value="2"/>
</dbReference>
<feature type="signal peptide" evidence="3">
    <location>
        <begin position="1"/>
        <end position="17"/>
    </location>
</feature>
<sequence>MKNLCFVLLLIGSMLYAQNTYTDSLINKLKTEKLSIAEKLKLYELLIEIYRSEQLYDKASGYNKEFLQFARSVNDHLAITKAYTYQGIILCNLEEYDKVRPYIDSATASSSKNNNKIAQAYADFLPAYYMFSLYEYKKSTTYLLKSISLLEKTEGDPMLEFKLYYLLYGTYTTWSDLKNSFKYARKCIEQAEKSGNKNQLSNAYTALATAYTYQYEKSNKKEDLKAIMDNSEKAAMLYKEFPGQVSGNTYAIARNNIASYILKYSSDLTPDLRKQIQYNISEALNASQYIAKPQSIKAGSLGMLANLATRDNDLDKAEKYLLQAEAGLLTQSPVYYYIMIQIVSDLAELYEKKGNLVKAIEYQKKVTKYTIDQFNQDEASNVKRLDAQYQAEKSEQEVKSLQKQKLLYIILGIIGAIGSFFMFRSYHFKLRLSIEKEKKLNTEKHEAEMQIQLEQEAQARLKAEQELLILKQQKLNDEVLANQLHLQHKDNVLLQLKEKLATEEPINIQQILREETRANNEFEKTKYQIQEIHPDFFRSLNEKATQKLTLLDQKYCAYLYLGMDTKQIASLLNVEPKSVRMTKYRLKQKFALNPETDLVNYLKGIG</sequence>